<dbReference type="InterPro" id="IPR011990">
    <property type="entry name" value="TPR-like_helical_dom_sf"/>
</dbReference>
<name>X6LJL3_RETFI</name>
<comment type="caution">
    <text evidence="1">The sequence shown here is derived from an EMBL/GenBank/DDBJ whole genome shotgun (WGS) entry which is preliminary data.</text>
</comment>
<proteinExistence type="predicted"/>
<dbReference type="OrthoDB" id="5985681at2759"/>
<dbReference type="Proteomes" id="UP000023152">
    <property type="component" value="Unassembled WGS sequence"/>
</dbReference>
<feature type="non-terminal residue" evidence="1">
    <location>
        <position position="1"/>
    </location>
</feature>
<dbReference type="SUPFAM" id="SSF48452">
    <property type="entry name" value="TPR-like"/>
    <property type="match status" value="1"/>
</dbReference>
<evidence type="ECO:0000313" key="1">
    <source>
        <dbReference type="EMBL" id="ETO00875.1"/>
    </source>
</evidence>
<dbReference type="EMBL" id="ASPP01039819">
    <property type="protein sequence ID" value="ETO00875.1"/>
    <property type="molecule type" value="Genomic_DNA"/>
</dbReference>
<dbReference type="AlphaFoldDB" id="X6LJL3"/>
<keyword evidence="2" id="KW-1185">Reference proteome</keyword>
<evidence type="ECO:0000313" key="2">
    <source>
        <dbReference type="Proteomes" id="UP000023152"/>
    </source>
</evidence>
<protein>
    <recommendedName>
        <fullName evidence="3">Tetratricopeptide repeat protein</fullName>
    </recommendedName>
</protein>
<dbReference type="Gene3D" id="1.25.40.10">
    <property type="entry name" value="Tetratricopeptide repeat domain"/>
    <property type="match status" value="1"/>
</dbReference>
<accession>X6LJL3</accession>
<reference evidence="1 2" key="1">
    <citation type="journal article" date="2013" name="Curr. Biol.">
        <title>The Genome of the Foraminiferan Reticulomyxa filosa.</title>
        <authorList>
            <person name="Glockner G."/>
            <person name="Hulsmann N."/>
            <person name="Schleicher M."/>
            <person name="Noegel A.A."/>
            <person name="Eichinger L."/>
            <person name="Gallinger C."/>
            <person name="Pawlowski J."/>
            <person name="Sierra R."/>
            <person name="Euteneuer U."/>
            <person name="Pillet L."/>
            <person name="Moustafa A."/>
            <person name="Platzer M."/>
            <person name="Groth M."/>
            <person name="Szafranski K."/>
            <person name="Schliwa M."/>
        </authorList>
    </citation>
    <scope>NUCLEOTIDE SEQUENCE [LARGE SCALE GENOMIC DNA]</scope>
</reference>
<sequence length="84" mass="10058">KQLYYKAIECHQKSLKIRVELFKSANEDFRKSYQRLGDIFATIGEKQIACKYFEETWKINSTLLGEWHAKTLDQKNKVRELMNN</sequence>
<organism evidence="1 2">
    <name type="scientific">Reticulomyxa filosa</name>
    <dbReference type="NCBI Taxonomy" id="46433"/>
    <lineage>
        <taxon>Eukaryota</taxon>
        <taxon>Sar</taxon>
        <taxon>Rhizaria</taxon>
        <taxon>Retaria</taxon>
        <taxon>Foraminifera</taxon>
        <taxon>Monothalamids</taxon>
        <taxon>Reticulomyxidae</taxon>
        <taxon>Reticulomyxa</taxon>
    </lineage>
</organism>
<gene>
    <name evidence="1" type="ORF">RFI_36565</name>
</gene>
<evidence type="ECO:0008006" key="3">
    <source>
        <dbReference type="Google" id="ProtNLM"/>
    </source>
</evidence>